<dbReference type="PROSITE" id="PS51318">
    <property type="entry name" value="TAT"/>
    <property type="match status" value="1"/>
</dbReference>
<evidence type="ECO:0000256" key="7">
    <source>
        <dbReference type="SAM" id="MobiDB-lite"/>
    </source>
</evidence>
<evidence type="ECO:0000256" key="4">
    <source>
        <dbReference type="ARBA" id="ARBA00023295"/>
    </source>
</evidence>
<dbReference type="CDD" id="cd15482">
    <property type="entry name" value="Sialidase_non-viral"/>
    <property type="match status" value="1"/>
</dbReference>
<comment type="caution">
    <text evidence="9">The sequence shown here is derived from an EMBL/GenBank/DDBJ whole genome shotgun (WGS) entry which is preliminary data.</text>
</comment>
<dbReference type="PANTHER" id="PTHR43739">
    <property type="entry name" value="XYLOGLUCANASE (EUROFUNG)"/>
    <property type="match status" value="1"/>
</dbReference>
<comment type="similarity">
    <text evidence="6">Belongs to the glycosyl hydrolase 74 family.</text>
</comment>
<dbReference type="Gene3D" id="2.130.10.10">
    <property type="entry name" value="YVTN repeat-like/Quinoprotein amine dehydrogenase"/>
    <property type="match status" value="2"/>
</dbReference>
<evidence type="ECO:0000256" key="2">
    <source>
        <dbReference type="ARBA" id="ARBA00022801"/>
    </source>
</evidence>
<feature type="chain" id="PRO_5046857316" evidence="8">
    <location>
        <begin position="34"/>
        <end position="757"/>
    </location>
</feature>
<keyword evidence="1 8" id="KW-0732">Signal</keyword>
<evidence type="ECO:0000313" key="10">
    <source>
        <dbReference type="Proteomes" id="UP000639859"/>
    </source>
</evidence>
<evidence type="ECO:0000256" key="1">
    <source>
        <dbReference type="ARBA" id="ARBA00022729"/>
    </source>
</evidence>
<keyword evidence="10" id="KW-1185">Reference proteome</keyword>
<evidence type="ECO:0000256" key="5">
    <source>
        <dbReference type="ARBA" id="ARBA00023326"/>
    </source>
</evidence>
<proteinExistence type="inferred from homology"/>
<name>A0ABS0SZC7_9CAUL</name>
<evidence type="ECO:0000313" key="9">
    <source>
        <dbReference type="EMBL" id="MBI1684987.1"/>
    </source>
</evidence>
<keyword evidence="4" id="KW-0326">Glycosidase</keyword>
<accession>A0ABS0SZC7</accession>
<evidence type="ECO:0000256" key="8">
    <source>
        <dbReference type="SAM" id="SignalP"/>
    </source>
</evidence>
<protein>
    <submittedName>
        <fullName evidence="9">Uncharacterized protein</fullName>
    </submittedName>
</protein>
<dbReference type="InterPro" id="IPR052025">
    <property type="entry name" value="Xyloglucanase_GH74"/>
</dbReference>
<dbReference type="InterPro" id="IPR006311">
    <property type="entry name" value="TAT_signal"/>
</dbReference>
<keyword evidence="3" id="KW-0119">Carbohydrate metabolism</keyword>
<feature type="signal peptide" evidence="8">
    <location>
        <begin position="1"/>
        <end position="33"/>
    </location>
</feature>
<dbReference type="InterPro" id="IPR015943">
    <property type="entry name" value="WD40/YVTN_repeat-like_dom_sf"/>
</dbReference>
<gene>
    <name evidence="9" type="ORF">I4Q42_15045</name>
</gene>
<dbReference type="Proteomes" id="UP000639859">
    <property type="component" value="Unassembled WGS sequence"/>
</dbReference>
<evidence type="ECO:0000256" key="3">
    <source>
        <dbReference type="ARBA" id="ARBA00023277"/>
    </source>
</evidence>
<evidence type="ECO:0000256" key="6">
    <source>
        <dbReference type="ARBA" id="ARBA00037986"/>
    </source>
</evidence>
<dbReference type="EMBL" id="JADWOX010000010">
    <property type="protein sequence ID" value="MBI1684987.1"/>
    <property type="molecule type" value="Genomic_DNA"/>
</dbReference>
<reference evidence="9 10" key="1">
    <citation type="submission" date="2020-11" db="EMBL/GenBank/DDBJ databases">
        <title>genome sequence of strain KACC 18849.</title>
        <authorList>
            <person name="Gao J."/>
            <person name="Zhang X."/>
        </authorList>
    </citation>
    <scope>NUCLEOTIDE SEQUENCE [LARGE SCALE GENOMIC DNA]</scope>
    <source>
        <strain evidence="9 10">KACC 18849</strain>
    </source>
</reference>
<organism evidence="9 10">
    <name type="scientific">Caulobacter hibisci</name>
    <dbReference type="NCBI Taxonomy" id="2035993"/>
    <lineage>
        <taxon>Bacteria</taxon>
        <taxon>Pseudomonadati</taxon>
        <taxon>Pseudomonadota</taxon>
        <taxon>Alphaproteobacteria</taxon>
        <taxon>Caulobacterales</taxon>
        <taxon>Caulobacteraceae</taxon>
        <taxon>Caulobacter</taxon>
    </lineage>
</organism>
<dbReference type="RefSeq" id="WP_198576901.1">
    <property type="nucleotide sequence ID" value="NZ_JADWOX010000010.1"/>
</dbReference>
<feature type="region of interest" description="Disordered" evidence="7">
    <location>
        <begin position="521"/>
        <end position="541"/>
    </location>
</feature>
<keyword evidence="5" id="KW-0624">Polysaccharide degradation</keyword>
<dbReference type="PANTHER" id="PTHR43739:SF2">
    <property type="entry name" value="OLIGOXYLOGLUCAN-REDUCING END-SPECIFIC XYLOGLUCANASE-RELATED"/>
    <property type="match status" value="1"/>
</dbReference>
<dbReference type="SUPFAM" id="SSF110296">
    <property type="entry name" value="Oligoxyloglucan reducing end-specific cellobiohydrolase"/>
    <property type="match status" value="2"/>
</dbReference>
<keyword evidence="2" id="KW-0378">Hydrolase</keyword>
<sequence length="757" mass="81386">MPISPAPSRRATLKSLLASTAMTALPFGAAVQAATRPLPYRWRNVRVGGGGFIPGVVFSPVEKGLAYLRSDMGGAYRWQASEGRWIPLLDDQAQGSWQGVESVAPDPVDANVVYLACGMGRPDPAAILRSENRGTDWTVIPVPFRMGGNEDGRGLGERLAIDPNDTKTLVFASRHDGLQVSRDRGATWSKSASFPLPGLGLNARPAPTHGGLSFVIFDPSSGKPGRGSRTLFVGVADPSEHHLWRSDDGGASWKPIPAPHAYLACKAALDGQGRLYVTYSSGIGPSNVEGGAVWRLDTATNAWTEITPAKPQAQRGGGFMGVAVDRSGAVAVTSLNRWNPHDTLWRSTDHGATWTDLYADARRDVTTTPFLHWGEPEADFGWWMAGLAIDPFDPDFACYTTGATIYATREFTKAAAGRPTTWFPWIEGIEQTAIITLASLPEGPPLLSGFGDISGFVHDDLSVSPTDQFTTPVFGNTNFIDYAGVQPAIVVRSGTPHQRHGGPTLAWSGDHGRTWAPMTAPRIPNAPPPPGQGRRGPDPHDDAAIVVNADGSVFMVMTAQAQITRDRGASWQVSQGLPAWLRPVPDRVDPRRFTALDLQTGKRWISTDAGASFAAAPVSGLPADLSADQVTWREIPWPLKAVPGQAGHLWFVSGQGLFRSTDGGARFTHIDGGIQVDQLDLGAPPPGRHHPALFAIGRKDGVKAIWRSDDEGASWVRVNDPHHEYGRRFRCLAADMRVYGRVYVGTDGRGIVYGEPS</sequence>